<keyword evidence="2" id="KW-1185">Reference proteome</keyword>
<sequence length="181" mass="20031">MMRARRHPPLLDRLARSSSASGLFSASATQVYDARGAACMTMTMGFVMDGSSGTPFAHLLPASGWLVGLPSAALLCRAALLSRKWYFRRLSARTQAARQNDPFCGHLSAWPQFRHLIPTHNPCVTVIPHPHRIQPPYIHPPHTFASRMSICRNSSTTVRYGRARKPAPCAHARALPHNRTT</sequence>
<accession>A0ABR1XVI3</accession>
<evidence type="ECO:0000313" key="1">
    <source>
        <dbReference type="EMBL" id="KAK8169399.1"/>
    </source>
</evidence>
<protein>
    <submittedName>
        <fullName evidence="1">Uncharacterized protein</fullName>
    </submittedName>
</protein>
<comment type="caution">
    <text evidence="1">The sequence shown here is derived from an EMBL/GenBank/DDBJ whole genome shotgun (WGS) entry which is preliminary data.</text>
</comment>
<gene>
    <name evidence="1" type="ORF">IWX90DRAFT_176096</name>
</gene>
<evidence type="ECO:0000313" key="2">
    <source>
        <dbReference type="Proteomes" id="UP001456524"/>
    </source>
</evidence>
<dbReference type="Proteomes" id="UP001456524">
    <property type="component" value="Unassembled WGS sequence"/>
</dbReference>
<name>A0ABR1XVI3_9PEZI</name>
<organism evidence="1 2">
    <name type="scientific">Phyllosticta citrichinensis</name>
    <dbReference type="NCBI Taxonomy" id="1130410"/>
    <lineage>
        <taxon>Eukaryota</taxon>
        <taxon>Fungi</taxon>
        <taxon>Dikarya</taxon>
        <taxon>Ascomycota</taxon>
        <taxon>Pezizomycotina</taxon>
        <taxon>Dothideomycetes</taxon>
        <taxon>Dothideomycetes incertae sedis</taxon>
        <taxon>Botryosphaeriales</taxon>
        <taxon>Phyllostictaceae</taxon>
        <taxon>Phyllosticta</taxon>
    </lineage>
</organism>
<reference evidence="1 2" key="1">
    <citation type="journal article" date="2022" name="G3 (Bethesda)">
        <title>Enemy or ally: a genomic approach to elucidate the lifestyle of Phyllosticta citrichinaensis.</title>
        <authorList>
            <person name="Buijs V.A."/>
            <person name="Groenewald J.Z."/>
            <person name="Haridas S."/>
            <person name="LaButti K.M."/>
            <person name="Lipzen A."/>
            <person name="Martin F.M."/>
            <person name="Barry K."/>
            <person name="Grigoriev I.V."/>
            <person name="Crous P.W."/>
            <person name="Seidl M.F."/>
        </authorList>
    </citation>
    <scope>NUCLEOTIDE SEQUENCE [LARGE SCALE GENOMIC DNA]</scope>
    <source>
        <strain evidence="1 2">CBS 129764</strain>
    </source>
</reference>
<proteinExistence type="predicted"/>
<dbReference type="EMBL" id="JBBWUH010000004">
    <property type="protein sequence ID" value="KAK8169399.1"/>
    <property type="molecule type" value="Genomic_DNA"/>
</dbReference>